<feature type="binding site" evidence="18">
    <location>
        <begin position="130"/>
        <end position="136"/>
    </location>
    <ligand>
        <name>(6S)-NADPHX</name>
        <dbReference type="ChEBI" id="CHEBI:64076"/>
    </ligand>
</feature>
<evidence type="ECO:0000256" key="18">
    <source>
        <dbReference type="HAMAP-Rule" id="MF_01966"/>
    </source>
</evidence>
<dbReference type="InterPro" id="IPR004443">
    <property type="entry name" value="YjeF_N_dom"/>
</dbReference>
<dbReference type="OrthoDB" id="9806925at2"/>
<comment type="cofactor">
    <cofactor evidence="18 19">
        <name>K(+)</name>
        <dbReference type="ChEBI" id="CHEBI:29103"/>
    </cofactor>
    <text evidence="18 19">Binds 1 potassium ion per subunit.</text>
</comment>
<comment type="similarity">
    <text evidence="17">Belongs to the NnrD/CARKD family.</text>
</comment>
<comment type="similarity">
    <text evidence="3 19">In the N-terminal section; belongs to the NnrE/AIBP family.</text>
</comment>
<dbReference type="GO" id="GO:0005524">
    <property type="term" value="F:ATP binding"/>
    <property type="evidence" value="ECO:0007669"/>
    <property type="project" value="UniProtKB-UniRule"/>
</dbReference>
<reference evidence="20 21" key="1">
    <citation type="submission" date="2018-02" db="EMBL/GenBank/DDBJ databases">
        <title>Draft genome sequences of four Legionella pneumophila clinical strains isolated in Ontario.</title>
        <authorList>
            <person name="Fortuna A."/>
            <person name="Ramnarine R."/>
            <person name="Li A."/>
            <person name="Frantz C."/>
            <person name="Mallo G."/>
        </authorList>
    </citation>
    <scope>NUCLEOTIDE SEQUENCE [LARGE SCALE GENOMIC DNA]</scope>
    <source>
        <strain evidence="20 21">LG61</strain>
    </source>
</reference>
<dbReference type="GO" id="GO:0046496">
    <property type="term" value="P:nicotinamide nucleotide metabolic process"/>
    <property type="evidence" value="ECO:0007669"/>
    <property type="project" value="UniProtKB-UniRule"/>
</dbReference>
<dbReference type="InterPro" id="IPR000631">
    <property type="entry name" value="CARKD"/>
</dbReference>
<feature type="binding site" evidence="18">
    <location>
        <position position="126"/>
    </location>
    <ligand>
        <name>K(+)</name>
        <dbReference type="ChEBI" id="CHEBI:29103"/>
    </ligand>
</feature>
<comment type="similarity">
    <text evidence="4 19">In the C-terminal section; belongs to the NnrD/CARKD family.</text>
</comment>
<evidence type="ECO:0000256" key="10">
    <source>
        <dbReference type="ARBA" id="ARBA00023027"/>
    </source>
</evidence>
<dbReference type="InterPro" id="IPR017953">
    <property type="entry name" value="Carbohydrate_kinase_pred_CS"/>
</dbReference>
<proteinExistence type="inferred from homology"/>
<dbReference type="InterPro" id="IPR030677">
    <property type="entry name" value="Nnr"/>
</dbReference>
<dbReference type="EMBL" id="PQWY01000019">
    <property type="protein sequence ID" value="PPK29155.1"/>
    <property type="molecule type" value="Genomic_DNA"/>
</dbReference>
<comment type="subunit">
    <text evidence="17">Homotetramer.</text>
</comment>
<protein>
    <recommendedName>
        <fullName evidence="19">Bifunctional NAD(P)H-hydrate repair enzyme</fullName>
    </recommendedName>
    <alternativeName>
        <fullName evidence="19">Nicotinamide nucleotide repair protein</fullName>
    </alternativeName>
    <domain>
        <recommendedName>
            <fullName evidence="19">ADP-dependent (S)-NAD(P)H-hydrate dehydratase</fullName>
            <ecNumber evidence="19">4.2.1.136</ecNumber>
        </recommendedName>
        <alternativeName>
            <fullName evidence="19">ADP-dependent NAD(P)HX dehydratase</fullName>
        </alternativeName>
    </domain>
    <domain>
        <recommendedName>
            <fullName evidence="19">NAD(P)H-hydrate epimerase</fullName>
            <ecNumber evidence="19">5.1.99.6</ecNumber>
        </recommendedName>
    </domain>
</protein>
<dbReference type="InterPro" id="IPR029056">
    <property type="entry name" value="Ribokinase-like"/>
</dbReference>
<accession>A0A2S6EVF4</accession>
<evidence type="ECO:0000256" key="14">
    <source>
        <dbReference type="ARBA" id="ARBA00025153"/>
    </source>
</evidence>
<keyword evidence="12 17" id="KW-0456">Lyase</keyword>
<evidence type="ECO:0000256" key="9">
    <source>
        <dbReference type="ARBA" id="ARBA00022958"/>
    </source>
</evidence>
<dbReference type="InterPro" id="IPR036652">
    <property type="entry name" value="YjeF_N_dom_sf"/>
</dbReference>
<dbReference type="SUPFAM" id="SSF53613">
    <property type="entry name" value="Ribokinase-like"/>
    <property type="match status" value="1"/>
</dbReference>
<comment type="catalytic activity">
    <reaction evidence="16 17 19">
        <text>(6S)-NADPHX + ADP = AMP + phosphate + NADPH + H(+)</text>
        <dbReference type="Rhea" id="RHEA:32235"/>
        <dbReference type="ChEBI" id="CHEBI:15378"/>
        <dbReference type="ChEBI" id="CHEBI:43474"/>
        <dbReference type="ChEBI" id="CHEBI:57783"/>
        <dbReference type="ChEBI" id="CHEBI:64076"/>
        <dbReference type="ChEBI" id="CHEBI:456215"/>
        <dbReference type="ChEBI" id="CHEBI:456216"/>
        <dbReference type="EC" id="4.2.1.136"/>
    </reaction>
</comment>
<dbReference type="AlphaFoldDB" id="A0A2S6EVF4"/>
<keyword evidence="7 17" id="KW-0067">ATP-binding</keyword>
<dbReference type="PIRSF" id="PIRSF017184">
    <property type="entry name" value="Nnr"/>
    <property type="match status" value="1"/>
</dbReference>
<dbReference type="Proteomes" id="UP000239239">
    <property type="component" value="Unassembled WGS sequence"/>
</dbReference>
<dbReference type="PANTHER" id="PTHR12592">
    <property type="entry name" value="ATP-DEPENDENT (S)-NAD(P)H-HYDRATE DEHYDRATASE FAMILY MEMBER"/>
    <property type="match status" value="1"/>
</dbReference>
<evidence type="ECO:0000256" key="17">
    <source>
        <dbReference type="HAMAP-Rule" id="MF_01965"/>
    </source>
</evidence>
<evidence type="ECO:0000256" key="19">
    <source>
        <dbReference type="PIRNR" id="PIRNR017184"/>
    </source>
</evidence>
<dbReference type="Gene3D" id="3.40.50.10260">
    <property type="entry name" value="YjeF N-terminal domain"/>
    <property type="match status" value="1"/>
</dbReference>
<evidence type="ECO:0000256" key="15">
    <source>
        <dbReference type="ARBA" id="ARBA00048238"/>
    </source>
</evidence>
<evidence type="ECO:0000256" key="2">
    <source>
        <dbReference type="ARBA" id="ARBA00000909"/>
    </source>
</evidence>
<comment type="function">
    <text evidence="17">Catalyzes the dehydration of the S-form of NAD(P)HX at the expense of ADP, which is converted to AMP. Together with NAD(P)HX epimerase, which catalyzes the epimerization of the S- and R-forms, the enzyme allows the repair of both epimers of NAD(P)HX, a damaged form of NAD(P)H that is a result of enzymatic or heat-dependent hydration.</text>
</comment>
<evidence type="ECO:0000256" key="6">
    <source>
        <dbReference type="ARBA" id="ARBA00022741"/>
    </source>
</evidence>
<keyword evidence="10 17" id="KW-0520">NAD</keyword>
<feature type="binding site" evidence="18">
    <location>
        <position position="63"/>
    </location>
    <ligand>
        <name>K(+)</name>
        <dbReference type="ChEBI" id="CHEBI:29103"/>
    </ligand>
</feature>
<dbReference type="EC" id="4.2.1.136" evidence="19"/>
<evidence type="ECO:0000313" key="20">
    <source>
        <dbReference type="EMBL" id="PPK29155.1"/>
    </source>
</evidence>
<feature type="binding site" evidence="17">
    <location>
        <position position="260"/>
    </location>
    <ligand>
        <name>(6S)-NADPHX</name>
        <dbReference type="ChEBI" id="CHEBI:64076"/>
    </ligand>
</feature>
<dbReference type="EC" id="5.1.99.6" evidence="19"/>
<evidence type="ECO:0000256" key="4">
    <source>
        <dbReference type="ARBA" id="ARBA00009524"/>
    </source>
</evidence>
<evidence type="ECO:0000256" key="16">
    <source>
        <dbReference type="ARBA" id="ARBA00049209"/>
    </source>
</evidence>
<keyword evidence="13" id="KW-0511">Multifunctional enzyme</keyword>
<evidence type="ECO:0000256" key="12">
    <source>
        <dbReference type="ARBA" id="ARBA00023239"/>
    </source>
</evidence>
<dbReference type="HAMAP" id="MF_01966">
    <property type="entry name" value="NADHX_epimerase"/>
    <property type="match status" value="1"/>
</dbReference>
<keyword evidence="9 18" id="KW-0630">Potassium</keyword>
<dbReference type="PANTHER" id="PTHR12592:SF0">
    <property type="entry name" value="ATP-DEPENDENT (S)-NAD(P)H-HYDRATE DEHYDRATASE"/>
    <property type="match status" value="1"/>
</dbReference>
<comment type="similarity">
    <text evidence="18">Belongs to the NnrE/AIBP family.</text>
</comment>
<feature type="binding site" evidence="18">
    <location>
        <position position="159"/>
    </location>
    <ligand>
        <name>(6S)-NADPHX</name>
        <dbReference type="ChEBI" id="CHEBI:64076"/>
    </ligand>
</feature>
<dbReference type="RefSeq" id="WP_027229024.1">
    <property type="nucleotide sequence ID" value="NZ_CP017601.1"/>
</dbReference>
<feature type="binding site" evidence="17">
    <location>
        <position position="367"/>
    </location>
    <ligand>
        <name>(6S)-NADPHX</name>
        <dbReference type="ChEBI" id="CHEBI:64076"/>
    </ligand>
</feature>
<dbReference type="PROSITE" id="PS51383">
    <property type="entry name" value="YJEF_C_3"/>
    <property type="match status" value="1"/>
</dbReference>
<feature type="binding site" evidence="17">
    <location>
        <position position="434"/>
    </location>
    <ligand>
        <name>(6S)-NADPHX</name>
        <dbReference type="ChEBI" id="CHEBI:64076"/>
    </ligand>
</feature>
<sequence length="503" mass="52867">MNKLENALYRCDQIRACEQQAVTLYQKDENALMALAGAEAFSFLQKLYPHVRHIAVFCGAGNNAGDGYVLARLAHEQGFSVTVYQCKSLEDLPSAARNAARLALASGVNCQSADEPLDGDAELIVDALLGIGLQGPVHGVIANAIHQINASGLPVLSIDIPSGLNADTGLVENICVNATATITFIGLKTGMYTLDGPDYCGVIHCSDLNLDACRTKISRFASLLRDSTLPLPLAARKKNSHKGDHGHVLVIGGGPGMPGAVSLAAKAALRTGVGVATIATWPDYAKGTLPLIPEAMVWGIKTAEELMPLLAKATVCVIGPGLGDSDWAKTLFLRAMTTQLPMIIDASALRLLSQHPQMDDNWILTPHPGEAASLLSCTVKDVQMDRYHAASAIQKQYGGVVVLKGVGTVIQTAEKNVFVCPKGNPGMATAGMGDVLSGIIAAFCAQGFSLSDAAKLGVWVHAVAGDKVAERSGEVGLLASDLLDEIPSILNCIQCDESLRRQS</sequence>
<evidence type="ECO:0000313" key="21">
    <source>
        <dbReference type="Proteomes" id="UP000239239"/>
    </source>
</evidence>
<comment type="caution">
    <text evidence="20">The sequence shown here is derived from an EMBL/GenBank/DDBJ whole genome shotgun (WGS) entry which is preliminary data.</text>
</comment>
<dbReference type="NCBIfam" id="TIGR00197">
    <property type="entry name" value="yjeF_nterm"/>
    <property type="match status" value="1"/>
</dbReference>
<comment type="catalytic activity">
    <reaction evidence="15 17 19">
        <text>(6S)-NADHX + ADP = AMP + phosphate + NADH + H(+)</text>
        <dbReference type="Rhea" id="RHEA:32223"/>
        <dbReference type="ChEBI" id="CHEBI:15378"/>
        <dbReference type="ChEBI" id="CHEBI:43474"/>
        <dbReference type="ChEBI" id="CHEBI:57945"/>
        <dbReference type="ChEBI" id="CHEBI:64074"/>
        <dbReference type="ChEBI" id="CHEBI:456215"/>
        <dbReference type="ChEBI" id="CHEBI:456216"/>
        <dbReference type="EC" id="4.2.1.136"/>
    </reaction>
</comment>
<evidence type="ECO:0000256" key="1">
    <source>
        <dbReference type="ARBA" id="ARBA00000013"/>
    </source>
</evidence>
<dbReference type="HAMAP" id="MF_01965">
    <property type="entry name" value="NADHX_dehydratase"/>
    <property type="match status" value="1"/>
</dbReference>
<comment type="cofactor">
    <cofactor evidence="17">
        <name>Mg(2+)</name>
        <dbReference type="ChEBI" id="CHEBI:18420"/>
    </cofactor>
</comment>
<dbReference type="PROSITE" id="PS51385">
    <property type="entry name" value="YJEF_N"/>
    <property type="match status" value="1"/>
</dbReference>
<dbReference type="NCBIfam" id="TIGR00196">
    <property type="entry name" value="yjeF_cterm"/>
    <property type="match status" value="1"/>
</dbReference>
<keyword evidence="5 18" id="KW-0479">Metal-binding</keyword>
<name>A0A2S6EVF4_LEGPN</name>
<comment type="function">
    <text evidence="18">Catalyzes the epimerization of the S- and R-forms of NAD(P)HX, a damaged form of NAD(P)H that is a result of enzymatic or heat-dependent hydration. This is a prerequisite for the S-specific NAD(P)H-hydrate dehydratase to allow the repair of both epimers of NAD(P)HX.</text>
</comment>
<dbReference type="Pfam" id="PF01256">
    <property type="entry name" value="Carb_kinase"/>
    <property type="match status" value="1"/>
</dbReference>
<organism evidence="20 21">
    <name type="scientific">Legionella pneumophila</name>
    <dbReference type="NCBI Taxonomy" id="446"/>
    <lineage>
        <taxon>Bacteria</taxon>
        <taxon>Pseudomonadati</taxon>
        <taxon>Pseudomonadota</taxon>
        <taxon>Gammaproteobacteria</taxon>
        <taxon>Legionellales</taxon>
        <taxon>Legionellaceae</taxon>
        <taxon>Legionella</taxon>
    </lineage>
</organism>
<comment type="catalytic activity">
    <reaction evidence="1 18 19">
        <text>(6R)-NADHX = (6S)-NADHX</text>
        <dbReference type="Rhea" id="RHEA:32215"/>
        <dbReference type="ChEBI" id="CHEBI:64074"/>
        <dbReference type="ChEBI" id="CHEBI:64075"/>
        <dbReference type="EC" id="5.1.99.6"/>
    </reaction>
</comment>
<evidence type="ECO:0000256" key="11">
    <source>
        <dbReference type="ARBA" id="ARBA00023235"/>
    </source>
</evidence>
<dbReference type="GO" id="GO:0110051">
    <property type="term" value="P:metabolite repair"/>
    <property type="evidence" value="ECO:0007669"/>
    <property type="project" value="TreeGrafter"/>
</dbReference>
<gene>
    <name evidence="17" type="primary">nnrD</name>
    <name evidence="18" type="synonym">nnrE</name>
    <name evidence="20" type="ORF">C3928_14365</name>
</gene>
<feature type="binding site" evidence="18">
    <location>
        <position position="162"/>
    </location>
    <ligand>
        <name>K(+)</name>
        <dbReference type="ChEBI" id="CHEBI:29103"/>
    </ligand>
</feature>
<evidence type="ECO:0000256" key="5">
    <source>
        <dbReference type="ARBA" id="ARBA00022723"/>
    </source>
</evidence>
<keyword evidence="6 17" id="KW-0547">Nucleotide-binding</keyword>
<dbReference type="CDD" id="cd01171">
    <property type="entry name" value="YXKO-related"/>
    <property type="match status" value="1"/>
</dbReference>
<dbReference type="PROSITE" id="PS01050">
    <property type="entry name" value="YJEF_C_2"/>
    <property type="match status" value="1"/>
</dbReference>
<comment type="catalytic activity">
    <reaction evidence="2 18 19">
        <text>(6R)-NADPHX = (6S)-NADPHX</text>
        <dbReference type="Rhea" id="RHEA:32227"/>
        <dbReference type="ChEBI" id="CHEBI:64076"/>
        <dbReference type="ChEBI" id="CHEBI:64077"/>
        <dbReference type="EC" id="5.1.99.6"/>
    </reaction>
</comment>
<dbReference type="Pfam" id="PF03853">
    <property type="entry name" value="YjeF_N"/>
    <property type="match status" value="1"/>
</dbReference>
<comment type="function">
    <text evidence="14 19">Bifunctional enzyme that catalyzes the epimerization of the S- and R-forms of NAD(P)HX and the dehydration of the S-form of NAD(P)HX at the expense of ADP, which is converted to AMP. This allows the repair of both epimers of NAD(P)HX, a damaged form of NAD(P)H that is a result of enzymatic or heat-dependent hydration.</text>
</comment>
<evidence type="ECO:0000256" key="7">
    <source>
        <dbReference type="ARBA" id="ARBA00022840"/>
    </source>
</evidence>
<keyword evidence="11 18" id="KW-0413">Isomerase</keyword>
<feature type="binding site" evidence="17">
    <location>
        <position position="321"/>
    </location>
    <ligand>
        <name>(6S)-NADPHX</name>
        <dbReference type="ChEBI" id="CHEBI:64076"/>
    </ligand>
</feature>
<feature type="binding site" evidence="17">
    <location>
        <begin position="404"/>
        <end position="408"/>
    </location>
    <ligand>
        <name>AMP</name>
        <dbReference type="ChEBI" id="CHEBI:456215"/>
    </ligand>
</feature>
<dbReference type="GO" id="GO:0052856">
    <property type="term" value="F:NAD(P)HX epimerase activity"/>
    <property type="evidence" value="ECO:0007669"/>
    <property type="project" value="UniProtKB-UniRule"/>
</dbReference>
<feature type="binding site" evidence="17">
    <location>
        <position position="433"/>
    </location>
    <ligand>
        <name>AMP</name>
        <dbReference type="ChEBI" id="CHEBI:456215"/>
    </ligand>
</feature>
<dbReference type="Gene3D" id="3.40.1190.20">
    <property type="match status" value="1"/>
</dbReference>
<evidence type="ECO:0000256" key="3">
    <source>
        <dbReference type="ARBA" id="ARBA00006001"/>
    </source>
</evidence>
<evidence type="ECO:0000256" key="8">
    <source>
        <dbReference type="ARBA" id="ARBA00022857"/>
    </source>
</evidence>
<keyword evidence="8 17" id="KW-0521">NADP</keyword>
<evidence type="ECO:0000256" key="13">
    <source>
        <dbReference type="ARBA" id="ARBA00023268"/>
    </source>
</evidence>
<comment type="caution">
    <text evidence="18">Lacks conserved residue(s) required for the propagation of feature annotation.</text>
</comment>
<dbReference type="GO" id="GO:0052855">
    <property type="term" value="F:ADP-dependent NAD(P)H-hydrate dehydratase activity"/>
    <property type="evidence" value="ECO:0007669"/>
    <property type="project" value="UniProtKB-UniRule"/>
</dbReference>
<dbReference type="GO" id="GO:0046872">
    <property type="term" value="F:metal ion binding"/>
    <property type="evidence" value="ECO:0007669"/>
    <property type="project" value="UniProtKB-UniRule"/>
</dbReference>
<dbReference type="SUPFAM" id="SSF64153">
    <property type="entry name" value="YjeF N-terminal domain-like"/>
    <property type="match status" value="1"/>
</dbReference>